<gene>
    <name evidence="1" type="ORF">DZC52_10940</name>
</gene>
<sequence>MNRLKSVMKWGFLSLLFLFVVLAIAWAVSRAIYPTEAQREAIAAMEHQPERSGDNAFSLLWMIDRDVPFDEIDSVMAEDVDRASDIPPVPGPDDDDLSTFVSAARDYPDLSPKGADREMFCRGRGETCLDRVREDLDAYAALIDRHDELLERVGRLHEYDYVRSELPHKLGMLNPNYQSVFLPRTRHALRFAQGDTNQALAATCREIATWRRLGANADNLITRLIGAEAATDQYGHTLADMLSELPAGTPLPEPCGEALVAPGIDDLSLCRALKSDFGIMASVSRHLPETASEGGFFEQLAWSMFYDGEATLGAVAKSYHAMCASSERERLLADRRESSQPAPRGMWRFACVGNPIGCMVNGVAQNPVFTGYRHRLQDYGTKLRVLGTLAWMRRHADEGRSPAELLAARPDELKSPARDIEFGPEGRTLRVPLYDTTRGEYWSVPLPPELHRSAGSS</sequence>
<reference evidence="1 2" key="1">
    <citation type="submission" date="2018-08" db="EMBL/GenBank/DDBJ databases">
        <title>Wenzhouxiangella salilacus sp. nov., a novel bacterium isolated from a saline lake in Xinjiang Province, China.</title>
        <authorList>
            <person name="Han S."/>
        </authorList>
    </citation>
    <scope>NUCLEOTIDE SEQUENCE [LARGE SCALE GENOMIC DNA]</scope>
    <source>
        <strain evidence="1 2">XDB06</strain>
    </source>
</reference>
<evidence type="ECO:0000313" key="2">
    <source>
        <dbReference type="Proteomes" id="UP000260351"/>
    </source>
</evidence>
<organism evidence="1 2">
    <name type="scientific">Wenzhouxiangella sediminis</name>
    <dbReference type="NCBI Taxonomy" id="1792836"/>
    <lineage>
        <taxon>Bacteria</taxon>
        <taxon>Pseudomonadati</taxon>
        <taxon>Pseudomonadota</taxon>
        <taxon>Gammaproteobacteria</taxon>
        <taxon>Chromatiales</taxon>
        <taxon>Wenzhouxiangellaceae</taxon>
        <taxon>Wenzhouxiangella</taxon>
    </lineage>
</organism>
<comment type="caution">
    <text evidence="1">The sequence shown here is derived from an EMBL/GenBank/DDBJ whole genome shotgun (WGS) entry which is preliminary data.</text>
</comment>
<dbReference type="RefSeq" id="WP_116651176.1">
    <property type="nucleotide sequence ID" value="NZ_QUZK01000041.1"/>
</dbReference>
<keyword evidence="2" id="KW-1185">Reference proteome</keyword>
<dbReference type="AlphaFoldDB" id="A0A3E1K7D6"/>
<name>A0A3E1K7D6_9GAMM</name>
<accession>A0A3E1K7D6</accession>
<dbReference type="EMBL" id="QUZK01000041">
    <property type="protein sequence ID" value="RFF29942.1"/>
    <property type="molecule type" value="Genomic_DNA"/>
</dbReference>
<evidence type="ECO:0000313" key="1">
    <source>
        <dbReference type="EMBL" id="RFF29942.1"/>
    </source>
</evidence>
<proteinExistence type="predicted"/>
<dbReference type="OrthoDB" id="5992849at2"/>
<protein>
    <submittedName>
        <fullName evidence="1">Uncharacterized protein</fullName>
    </submittedName>
</protein>
<dbReference type="Proteomes" id="UP000260351">
    <property type="component" value="Unassembled WGS sequence"/>
</dbReference>